<evidence type="ECO:0008006" key="4">
    <source>
        <dbReference type="Google" id="ProtNLM"/>
    </source>
</evidence>
<comment type="caution">
    <text evidence="2">The sequence shown here is derived from an EMBL/GenBank/DDBJ whole genome shotgun (WGS) entry which is preliminary data.</text>
</comment>
<feature type="transmembrane region" description="Helical" evidence="1">
    <location>
        <begin position="228"/>
        <end position="247"/>
    </location>
</feature>
<keyword evidence="1" id="KW-1133">Transmembrane helix</keyword>
<dbReference type="PANTHER" id="PTHR36833:SF1">
    <property type="entry name" value="INTEGRAL MEMBRANE TRANSPORT PROTEIN"/>
    <property type="match status" value="1"/>
</dbReference>
<gene>
    <name evidence="2" type="ORF">UR64_C0002G0073</name>
</gene>
<name>A0A0G0EHS5_9BACT</name>
<protein>
    <recommendedName>
        <fullName evidence="4">ABC-2 type transport system permease protein</fullName>
    </recommendedName>
</protein>
<reference evidence="2 3" key="1">
    <citation type="journal article" date="2015" name="Nature">
        <title>rRNA introns, odd ribosomes, and small enigmatic genomes across a large radiation of phyla.</title>
        <authorList>
            <person name="Brown C.T."/>
            <person name="Hug L.A."/>
            <person name="Thomas B.C."/>
            <person name="Sharon I."/>
            <person name="Castelle C.J."/>
            <person name="Singh A."/>
            <person name="Wilkins M.J."/>
            <person name="Williams K.H."/>
            <person name="Banfield J.F."/>
        </authorList>
    </citation>
    <scope>NUCLEOTIDE SEQUENCE [LARGE SCALE GENOMIC DNA]</scope>
</reference>
<keyword evidence="1" id="KW-0472">Membrane</keyword>
<feature type="transmembrane region" description="Helical" evidence="1">
    <location>
        <begin position="193"/>
        <end position="216"/>
    </location>
</feature>
<feature type="transmembrane region" description="Helical" evidence="1">
    <location>
        <begin position="140"/>
        <end position="172"/>
    </location>
</feature>
<evidence type="ECO:0000256" key="1">
    <source>
        <dbReference type="SAM" id="Phobius"/>
    </source>
</evidence>
<sequence>MMKEIKFALYAIKKNIQSSRELRTSFLMNVIGMAINNIAFVFLWVYFVKSVGVIGGWTTYDIIGLNGFTALSYGIIVSIFMGTKKIPEYVTTGSFDRFMLSPKNLILRVATSAFSPSAIGDAIFGIICLSVYGFLIHITIVQIIFVVLLIIFGAIIFFSMSLIINGLSFYFVDASSFTDSVFQLFMTPTLFHGGAFHGVTRFIFTFIIPSLLIAAIPTETVKNLSFHNLIYIGVGSFIWLYIAIRLFKNSVRRYESSNFMTFGN</sequence>
<evidence type="ECO:0000313" key="3">
    <source>
        <dbReference type="Proteomes" id="UP000034952"/>
    </source>
</evidence>
<feature type="transmembrane region" description="Helical" evidence="1">
    <location>
        <begin position="26"/>
        <end position="47"/>
    </location>
</feature>
<dbReference type="AlphaFoldDB" id="A0A0G0EHS5"/>
<feature type="transmembrane region" description="Helical" evidence="1">
    <location>
        <begin position="105"/>
        <end position="134"/>
    </location>
</feature>
<dbReference type="PANTHER" id="PTHR36833">
    <property type="entry name" value="SLR0610 PROTEIN-RELATED"/>
    <property type="match status" value="1"/>
</dbReference>
<dbReference type="Pfam" id="PF06182">
    <property type="entry name" value="ABC2_membrane_6"/>
    <property type="match status" value="1"/>
</dbReference>
<dbReference type="EMBL" id="LBPY01000002">
    <property type="protein sequence ID" value="KKP66857.1"/>
    <property type="molecule type" value="Genomic_DNA"/>
</dbReference>
<proteinExistence type="predicted"/>
<keyword evidence="1" id="KW-0812">Transmembrane</keyword>
<organism evidence="2 3">
    <name type="scientific">Candidatus Nomurabacteria bacterium GW2011_GWE1_35_16</name>
    <dbReference type="NCBI Taxonomy" id="1618761"/>
    <lineage>
        <taxon>Bacteria</taxon>
        <taxon>Candidatus Nomuraibacteriota</taxon>
    </lineage>
</organism>
<evidence type="ECO:0000313" key="2">
    <source>
        <dbReference type="EMBL" id="KKP66857.1"/>
    </source>
</evidence>
<accession>A0A0G0EHS5</accession>
<feature type="transmembrane region" description="Helical" evidence="1">
    <location>
        <begin position="62"/>
        <end position="84"/>
    </location>
</feature>
<dbReference type="InterPro" id="IPR010390">
    <property type="entry name" value="ABC-2_transporter-like"/>
</dbReference>
<dbReference type="Proteomes" id="UP000034952">
    <property type="component" value="Unassembled WGS sequence"/>
</dbReference>